<dbReference type="InterPro" id="IPR010916">
    <property type="entry name" value="TonB_box_CS"/>
</dbReference>
<protein>
    <submittedName>
        <fullName evidence="1">Uncharacterized protein</fullName>
    </submittedName>
</protein>
<sequence length="85" mass="9056">MSEKFLNVNLLTFATKGHLAATLSSPVGAGLWVMEVSMHLLRGDTGRLCMISTPTTYKPANSTNSISVDGTTAFPIKSRRSAIDA</sequence>
<dbReference type="Proteomes" id="UP001651158">
    <property type="component" value="Unassembled WGS sequence"/>
</dbReference>
<name>A0ABR4QNS3_9CEST</name>
<gene>
    <name evidence="1" type="ORF">TcWFU_010286</name>
</gene>
<proteinExistence type="predicted"/>
<evidence type="ECO:0000313" key="1">
    <source>
        <dbReference type="EMBL" id="KAL5111040.1"/>
    </source>
</evidence>
<dbReference type="EMBL" id="JAKROA010000002">
    <property type="protein sequence ID" value="KAL5111040.1"/>
    <property type="molecule type" value="Genomic_DNA"/>
</dbReference>
<reference evidence="1 2" key="1">
    <citation type="journal article" date="2022" name="Front. Cell. Infect. Microbiol.">
        <title>The Genomes of Two Strains of Taenia crassiceps the Animal Model for the Study of Human Cysticercosis.</title>
        <authorList>
            <person name="Bobes R.J."/>
            <person name="Estrada K."/>
            <person name="Rios-Valencia D.G."/>
            <person name="Calderon-Gallegos A."/>
            <person name="de la Torre P."/>
            <person name="Carrero J.C."/>
            <person name="Sanchez-Flores A."/>
            <person name="Laclette J.P."/>
        </authorList>
    </citation>
    <scope>NUCLEOTIDE SEQUENCE [LARGE SCALE GENOMIC DNA]</scope>
    <source>
        <strain evidence="1">WFUcys</strain>
    </source>
</reference>
<dbReference type="PROSITE" id="PS00430">
    <property type="entry name" value="TONB_DEPENDENT_REC_1"/>
    <property type="match status" value="1"/>
</dbReference>
<evidence type="ECO:0000313" key="2">
    <source>
        <dbReference type="Proteomes" id="UP001651158"/>
    </source>
</evidence>
<keyword evidence="2" id="KW-1185">Reference proteome</keyword>
<comment type="caution">
    <text evidence="1">The sequence shown here is derived from an EMBL/GenBank/DDBJ whole genome shotgun (WGS) entry which is preliminary data.</text>
</comment>
<organism evidence="1 2">
    <name type="scientific">Taenia crassiceps</name>
    <dbReference type="NCBI Taxonomy" id="6207"/>
    <lineage>
        <taxon>Eukaryota</taxon>
        <taxon>Metazoa</taxon>
        <taxon>Spiralia</taxon>
        <taxon>Lophotrochozoa</taxon>
        <taxon>Platyhelminthes</taxon>
        <taxon>Cestoda</taxon>
        <taxon>Eucestoda</taxon>
        <taxon>Cyclophyllidea</taxon>
        <taxon>Taeniidae</taxon>
        <taxon>Taenia</taxon>
    </lineage>
</organism>
<accession>A0ABR4QNS3</accession>